<dbReference type="Gene3D" id="1.10.418.10">
    <property type="entry name" value="Calponin-like domain"/>
    <property type="match status" value="1"/>
</dbReference>
<dbReference type="InterPro" id="IPR001715">
    <property type="entry name" value="CH_dom"/>
</dbReference>
<dbReference type="GO" id="GO:0051015">
    <property type="term" value="F:actin filament binding"/>
    <property type="evidence" value="ECO:0007669"/>
    <property type="project" value="TreeGrafter"/>
</dbReference>
<feature type="compositionally biased region" description="Gly residues" evidence="1">
    <location>
        <begin position="528"/>
        <end position="544"/>
    </location>
</feature>
<protein>
    <submittedName>
        <fullName evidence="3">Transgelin</fullName>
    </submittedName>
</protein>
<name>A0AAD6IVR2_DREDA</name>
<dbReference type="InterPro" id="IPR003096">
    <property type="entry name" value="SM22_calponin"/>
</dbReference>
<feature type="compositionally biased region" description="Basic and acidic residues" evidence="1">
    <location>
        <begin position="550"/>
        <end position="585"/>
    </location>
</feature>
<feature type="compositionally biased region" description="Pro residues" evidence="1">
    <location>
        <begin position="500"/>
        <end position="509"/>
    </location>
</feature>
<feature type="compositionally biased region" description="Basic and acidic residues" evidence="1">
    <location>
        <begin position="401"/>
        <end position="423"/>
    </location>
</feature>
<keyword evidence="4" id="KW-1185">Reference proteome</keyword>
<dbReference type="GO" id="GO:0007015">
    <property type="term" value="P:actin filament organization"/>
    <property type="evidence" value="ECO:0007669"/>
    <property type="project" value="TreeGrafter"/>
</dbReference>
<dbReference type="PROSITE" id="PS50021">
    <property type="entry name" value="CH"/>
    <property type="match status" value="1"/>
</dbReference>
<feature type="domain" description="Calponin-homology (CH)" evidence="2">
    <location>
        <begin position="80"/>
        <end position="184"/>
    </location>
</feature>
<feature type="compositionally biased region" description="Polar residues" evidence="1">
    <location>
        <begin position="217"/>
        <end position="226"/>
    </location>
</feature>
<reference evidence="3" key="1">
    <citation type="submission" date="2023-01" db="EMBL/GenBank/DDBJ databases">
        <title>The chitinases involved in constricting ring structure development in the nematode-trapping fungus Drechslerella dactyloides.</title>
        <authorList>
            <person name="Wang R."/>
            <person name="Zhang L."/>
            <person name="Tang P."/>
            <person name="Li S."/>
            <person name="Liang L."/>
        </authorList>
    </citation>
    <scope>NUCLEOTIDE SEQUENCE</scope>
    <source>
        <strain evidence="3">YMF1.00031</strain>
    </source>
</reference>
<dbReference type="Pfam" id="PF00307">
    <property type="entry name" value="CH"/>
    <property type="match status" value="1"/>
</dbReference>
<evidence type="ECO:0000313" key="4">
    <source>
        <dbReference type="Proteomes" id="UP001221413"/>
    </source>
</evidence>
<dbReference type="PRINTS" id="PR00888">
    <property type="entry name" value="SM22CALPONIN"/>
</dbReference>
<sequence>MSLHVNVRPASSLPIRLPSPRSAIDTSHLLTLHSDTASIVYTASPAFYRRLRRVPRTSIMASVTSLDKDLAKLRLSKYTSQAANEAKAWIESVLGESLGDDDLMDSLHDGTVLCRLANKLIPGSTKLKHSEMPFVQMENIAMFLRVCSDVLKISPHDLFLTVDLYEFKDPAQVLQTIGAFSRIAHSQNPSAFPTAIGPKASNVTPNATGKARPPVPSKTNVSSWSKPSDELTTAPAWNIHQYGYMGGASQGSQGVVIGARRQITTTGPQVPSLREKEERRKQYEEEIDARAAEEERERQRREEELWLRKEETSRKKRADEEAAARARRDAELQAQDGAEREKARLRQEAHALREAEDAKRRDYERRLQEERASRDRRETETAAQFFRSSNQEHAAVSPSSESDRIKELERQLEEARERERAYLEKQQPSQKSTPRTITPPNDSDERDLLRTAWQENQSRPVPPKPTPAAKPAFTHSARAAQRQREMQDEDEAEERKSASPAPPPTPPRNTAPAVTTSPLASTRWGFKGARGGGGSVGKAAGGGTMSIVQREMELERQRQKEWERNQEQLAEDRKVMTDKELKDGSEMPWDIHQYGYLGGANQGTEQVAFGARRQIIGPKGSK</sequence>
<evidence type="ECO:0000313" key="3">
    <source>
        <dbReference type="EMBL" id="KAJ6257292.1"/>
    </source>
</evidence>
<gene>
    <name evidence="3" type="ORF">Dda_8181</name>
</gene>
<feature type="region of interest" description="Disordered" evidence="1">
    <location>
        <begin position="263"/>
        <end position="285"/>
    </location>
</feature>
<feature type="region of interest" description="Disordered" evidence="1">
    <location>
        <begin position="310"/>
        <end position="586"/>
    </location>
</feature>
<dbReference type="PANTHER" id="PTHR47385">
    <property type="entry name" value="CALPONIN"/>
    <property type="match status" value="1"/>
</dbReference>
<feature type="compositionally biased region" description="Polar residues" evidence="1">
    <location>
        <begin position="386"/>
        <end position="400"/>
    </location>
</feature>
<dbReference type="AlphaFoldDB" id="A0AAD6IVR2"/>
<dbReference type="GO" id="GO:0015629">
    <property type="term" value="C:actin cytoskeleton"/>
    <property type="evidence" value="ECO:0007669"/>
    <property type="project" value="TreeGrafter"/>
</dbReference>
<feature type="compositionally biased region" description="Basic and acidic residues" evidence="1">
    <location>
        <begin position="310"/>
        <end position="380"/>
    </location>
</feature>
<feature type="region of interest" description="Disordered" evidence="1">
    <location>
        <begin position="203"/>
        <end position="229"/>
    </location>
</feature>
<accession>A0AAD6IVR2</accession>
<dbReference type="Proteomes" id="UP001221413">
    <property type="component" value="Unassembled WGS sequence"/>
</dbReference>
<feature type="compositionally biased region" description="Basic and acidic residues" evidence="1">
    <location>
        <begin position="273"/>
        <end position="285"/>
    </location>
</feature>
<dbReference type="SMART" id="SM00033">
    <property type="entry name" value="CH"/>
    <property type="match status" value="1"/>
</dbReference>
<feature type="compositionally biased region" description="Polar residues" evidence="1">
    <location>
        <begin position="426"/>
        <end position="441"/>
    </location>
</feature>
<organism evidence="3 4">
    <name type="scientific">Drechslerella dactyloides</name>
    <name type="common">Nematode-trapping fungus</name>
    <name type="synonym">Arthrobotrys dactyloides</name>
    <dbReference type="NCBI Taxonomy" id="74499"/>
    <lineage>
        <taxon>Eukaryota</taxon>
        <taxon>Fungi</taxon>
        <taxon>Dikarya</taxon>
        <taxon>Ascomycota</taxon>
        <taxon>Pezizomycotina</taxon>
        <taxon>Orbiliomycetes</taxon>
        <taxon>Orbiliales</taxon>
        <taxon>Orbiliaceae</taxon>
        <taxon>Drechslerella</taxon>
    </lineage>
</organism>
<comment type="caution">
    <text evidence="3">The sequence shown here is derived from an EMBL/GenBank/DDBJ whole genome shotgun (WGS) entry which is preliminary data.</text>
</comment>
<evidence type="ECO:0000259" key="2">
    <source>
        <dbReference type="PROSITE" id="PS50021"/>
    </source>
</evidence>
<dbReference type="EMBL" id="JAQGDS010000011">
    <property type="protein sequence ID" value="KAJ6257292.1"/>
    <property type="molecule type" value="Genomic_DNA"/>
</dbReference>
<proteinExistence type="predicted"/>
<dbReference type="InterPro" id="IPR050606">
    <property type="entry name" value="Calponin-like"/>
</dbReference>
<dbReference type="PANTHER" id="PTHR47385:SF14">
    <property type="entry name" value="TRANSGELIN"/>
    <property type="match status" value="1"/>
</dbReference>
<evidence type="ECO:0000256" key="1">
    <source>
        <dbReference type="SAM" id="MobiDB-lite"/>
    </source>
</evidence>
<dbReference type="InterPro" id="IPR036872">
    <property type="entry name" value="CH_dom_sf"/>
</dbReference>
<dbReference type="SUPFAM" id="SSF47576">
    <property type="entry name" value="Calponin-homology domain, CH-domain"/>
    <property type="match status" value="1"/>
</dbReference>